<comment type="caution">
    <text evidence="1">The sequence shown here is derived from an EMBL/GenBank/DDBJ whole genome shotgun (WGS) entry which is preliminary data.</text>
</comment>
<dbReference type="AlphaFoldDB" id="A0A370I2L7"/>
<keyword evidence="2" id="KW-1185">Reference proteome</keyword>
<organism evidence="1 2">
    <name type="scientific">Nocardia pseudobrasiliensis</name>
    <dbReference type="NCBI Taxonomy" id="45979"/>
    <lineage>
        <taxon>Bacteria</taxon>
        <taxon>Bacillati</taxon>
        <taxon>Actinomycetota</taxon>
        <taxon>Actinomycetes</taxon>
        <taxon>Mycobacteriales</taxon>
        <taxon>Nocardiaceae</taxon>
        <taxon>Nocardia</taxon>
    </lineage>
</organism>
<accession>A0A370I2L7</accession>
<proteinExistence type="predicted"/>
<name>A0A370I2L7_9NOCA</name>
<dbReference type="Proteomes" id="UP000254869">
    <property type="component" value="Unassembled WGS sequence"/>
</dbReference>
<dbReference type="EMBL" id="QQBC01000007">
    <property type="protein sequence ID" value="RDI64810.1"/>
    <property type="molecule type" value="Genomic_DNA"/>
</dbReference>
<evidence type="ECO:0000313" key="1">
    <source>
        <dbReference type="EMBL" id="RDI64810.1"/>
    </source>
</evidence>
<dbReference type="Gene3D" id="3.40.830.10">
    <property type="entry name" value="LigB-like"/>
    <property type="match status" value="1"/>
</dbReference>
<dbReference type="SUPFAM" id="SSF53213">
    <property type="entry name" value="LigB-like"/>
    <property type="match status" value="1"/>
</dbReference>
<sequence>MLEVAGSAANGLVPPPAEAGRGLRKLIGRPARALIRATFAELLPTLPATVEHVFRLAALIPSPPILVPELCGGQPLADSEHLAARVPALREAVLSAGRTLAEAAGRWIIVGTGARAEALGPEAVGTFRGFGADVRVGLSRAGLGGPAEDPMLALPALIGGWLRGQVAPTAVAEARIVEVDAPAQRCIELGAKLRAELDAREEDCGVLVVADGAATLSVKAPGYLDSRAEAVQQGIDRALAAGDRRALTDLDIGLCGELEVSGRAAFQVLAGLFDDIPRVETRYAAAPFGVGYQVSVWRAGDAV</sequence>
<dbReference type="STRING" id="1210086.GCA_001613105_02390"/>
<gene>
    <name evidence="1" type="ORF">DFR76_107186</name>
</gene>
<evidence type="ECO:0000313" key="2">
    <source>
        <dbReference type="Proteomes" id="UP000254869"/>
    </source>
</evidence>
<protein>
    <submittedName>
        <fullName evidence="1">Uncharacterized protein</fullName>
    </submittedName>
</protein>
<reference evidence="1 2" key="1">
    <citation type="submission" date="2018-07" db="EMBL/GenBank/DDBJ databases">
        <title>Genomic Encyclopedia of Type Strains, Phase IV (KMG-IV): sequencing the most valuable type-strain genomes for metagenomic binning, comparative biology and taxonomic classification.</title>
        <authorList>
            <person name="Goeker M."/>
        </authorList>
    </citation>
    <scope>NUCLEOTIDE SEQUENCE [LARGE SCALE GENOMIC DNA]</scope>
    <source>
        <strain evidence="1 2">DSM 44290</strain>
    </source>
</reference>